<dbReference type="InterPro" id="IPR018900">
    <property type="entry name" value="Curli_CsgE"/>
</dbReference>
<evidence type="ECO:0000313" key="6">
    <source>
        <dbReference type="Proteomes" id="UP000282184"/>
    </source>
</evidence>
<evidence type="ECO:0000256" key="4">
    <source>
        <dbReference type="SAM" id="MobiDB-lite"/>
    </source>
</evidence>
<comment type="caution">
    <text evidence="5">The sequence shown here is derived from an EMBL/GenBank/DDBJ whole genome shotgun (WGS) entry which is preliminary data.</text>
</comment>
<dbReference type="EMBL" id="RXOF01000010">
    <property type="protein sequence ID" value="RTQ48208.1"/>
    <property type="molecule type" value="Genomic_DNA"/>
</dbReference>
<dbReference type="Proteomes" id="UP000282184">
    <property type="component" value="Unassembled WGS sequence"/>
</dbReference>
<comment type="function">
    <text evidence="1">May be involved in the biogenesis of curli organelles.</text>
</comment>
<dbReference type="OrthoDB" id="1524955at2"/>
<feature type="region of interest" description="Disordered" evidence="4">
    <location>
        <begin position="53"/>
        <end position="97"/>
    </location>
</feature>
<keyword evidence="3" id="KW-0732">Signal</keyword>
<dbReference type="Pfam" id="PF10627">
    <property type="entry name" value="CsgE"/>
    <property type="match status" value="1"/>
</dbReference>
<accession>A0A3S0J8Q6</accession>
<sequence length="229" mass="24764">MRRTVRTAPPPPPVLWWRPWMIALGSFLLATLYLPAAAQTPKKAAGAVLKPIPRTAPAAPKPAAAPGRATPPAAGSKPGPTARKYEAAPGKEPSITPKQLEEALRKLLRADSVQNRKFRPTEIEGLIVDQTITKVGHDFYDVFYTHWEAPAGATDFTVTLRERPARGTATLVTLEVNDTELLEMPLQPKFDVVEAAAQEAVAVAQDFLIRSQTVKNQLDGADQSGSGLF</sequence>
<evidence type="ECO:0000256" key="2">
    <source>
        <dbReference type="ARBA" id="ARBA00014024"/>
    </source>
</evidence>
<name>A0A3S0J8Q6_9BACT</name>
<proteinExistence type="predicted"/>
<dbReference type="AlphaFoldDB" id="A0A3S0J8Q6"/>
<evidence type="ECO:0000313" key="5">
    <source>
        <dbReference type="EMBL" id="RTQ48208.1"/>
    </source>
</evidence>
<protein>
    <recommendedName>
        <fullName evidence="2">Curli production assembly/transport component CsgE</fullName>
    </recommendedName>
</protein>
<gene>
    <name evidence="5" type="ORF">EJV47_17415</name>
</gene>
<evidence type="ECO:0000256" key="3">
    <source>
        <dbReference type="ARBA" id="ARBA00022729"/>
    </source>
</evidence>
<keyword evidence="6" id="KW-1185">Reference proteome</keyword>
<organism evidence="5 6">
    <name type="scientific">Hymenobacter gummosus</name>
    <dbReference type="NCBI Taxonomy" id="1776032"/>
    <lineage>
        <taxon>Bacteria</taxon>
        <taxon>Pseudomonadati</taxon>
        <taxon>Bacteroidota</taxon>
        <taxon>Cytophagia</taxon>
        <taxon>Cytophagales</taxon>
        <taxon>Hymenobacteraceae</taxon>
        <taxon>Hymenobacter</taxon>
    </lineage>
</organism>
<evidence type="ECO:0000256" key="1">
    <source>
        <dbReference type="ARBA" id="ARBA00003989"/>
    </source>
</evidence>
<reference evidence="5 6" key="1">
    <citation type="submission" date="2018-12" db="EMBL/GenBank/DDBJ databases">
        <title>Hymenobacter gummosus sp. nov., isolated from a spring.</title>
        <authorList>
            <person name="Nie L."/>
        </authorList>
    </citation>
    <scope>NUCLEOTIDE SEQUENCE [LARGE SCALE GENOMIC DNA]</scope>
    <source>
        <strain evidence="5 6">KCTC 52166</strain>
    </source>
</reference>
<feature type="compositionally biased region" description="Low complexity" evidence="4">
    <location>
        <begin position="53"/>
        <end position="75"/>
    </location>
</feature>